<feature type="binding site" evidence="7">
    <location>
        <position position="160"/>
    </location>
    <ligand>
        <name>Mg(2+)</name>
        <dbReference type="ChEBI" id="CHEBI:18420"/>
    </ligand>
</feature>
<dbReference type="RefSeq" id="WP_107323649.1">
    <property type="nucleotide sequence ID" value="NZ_NHSP01000043.1"/>
</dbReference>
<dbReference type="CDD" id="cd06912">
    <property type="entry name" value="GT_MraY_like"/>
    <property type="match status" value="1"/>
</dbReference>
<keyword evidence="2" id="KW-1003">Cell membrane</keyword>
<dbReference type="OrthoDB" id="9783652at2"/>
<evidence type="ECO:0000256" key="6">
    <source>
        <dbReference type="ARBA" id="ARBA00023136"/>
    </source>
</evidence>
<dbReference type="EMBL" id="PZKF01000003">
    <property type="protein sequence ID" value="PTE18911.1"/>
    <property type="molecule type" value="Genomic_DNA"/>
</dbReference>
<evidence type="ECO:0000313" key="9">
    <source>
        <dbReference type="EMBL" id="PTE18911.1"/>
    </source>
</evidence>
<evidence type="ECO:0000256" key="7">
    <source>
        <dbReference type="PIRSR" id="PIRSR600715-1"/>
    </source>
</evidence>
<dbReference type="GO" id="GO:0044038">
    <property type="term" value="P:cell wall macromolecule biosynthetic process"/>
    <property type="evidence" value="ECO:0007669"/>
    <property type="project" value="TreeGrafter"/>
</dbReference>
<feature type="transmembrane region" description="Helical" evidence="8">
    <location>
        <begin position="247"/>
        <end position="265"/>
    </location>
</feature>
<dbReference type="InterPro" id="IPR000715">
    <property type="entry name" value="Glycosyl_transferase_4"/>
</dbReference>
<name>A0A2T4JLX5_9RHOB</name>
<feature type="transmembrane region" description="Helical" evidence="8">
    <location>
        <begin position="306"/>
        <end position="328"/>
    </location>
</feature>
<evidence type="ECO:0008006" key="11">
    <source>
        <dbReference type="Google" id="ProtNLM"/>
    </source>
</evidence>
<keyword evidence="10" id="KW-1185">Reference proteome</keyword>
<feature type="binding site" evidence="7">
    <location>
        <position position="220"/>
    </location>
    <ligand>
        <name>Mg(2+)</name>
        <dbReference type="ChEBI" id="CHEBI:18420"/>
    </ligand>
</feature>
<feature type="transmembrane region" description="Helical" evidence="8">
    <location>
        <begin position="139"/>
        <end position="160"/>
    </location>
</feature>
<feature type="transmembrane region" description="Helical" evidence="8">
    <location>
        <begin position="55"/>
        <end position="73"/>
    </location>
</feature>
<dbReference type="PANTHER" id="PTHR22926">
    <property type="entry name" value="PHOSPHO-N-ACETYLMURAMOYL-PENTAPEPTIDE-TRANSFERASE"/>
    <property type="match status" value="1"/>
</dbReference>
<organism evidence="9 10">
    <name type="scientific">Phaeovulum veldkampii DSM 11550</name>
    <dbReference type="NCBI Taxonomy" id="1185920"/>
    <lineage>
        <taxon>Bacteria</taxon>
        <taxon>Pseudomonadati</taxon>
        <taxon>Pseudomonadota</taxon>
        <taxon>Alphaproteobacteria</taxon>
        <taxon>Rhodobacterales</taxon>
        <taxon>Paracoccaceae</taxon>
        <taxon>Phaeovulum</taxon>
    </lineage>
</organism>
<comment type="subcellular location">
    <subcellularLocation>
        <location evidence="1">Cell membrane</location>
        <topology evidence="1">Multi-pass membrane protein</topology>
    </subcellularLocation>
</comment>
<feature type="transmembrane region" description="Helical" evidence="8">
    <location>
        <begin position="167"/>
        <end position="185"/>
    </location>
</feature>
<protein>
    <recommendedName>
        <fullName evidence="11">UDP-phosphate N-acetylglucosaminyl 1-phosphate transferase</fullName>
    </recommendedName>
</protein>
<evidence type="ECO:0000256" key="5">
    <source>
        <dbReference type="ARBA" id="ARBA00022989"/>
    </source>
</evidence>
<dbReference type="Pfam" id="PF00953">
    <property type="entry name" value="Glycos_transf_4"/>
    <property type="match status" value="1"/>
</dbReference>
<keyword evidence="6 8" id="KW-0472">Membrane</keyword>
<feature type="transmembrane region" description="Helical" evidence="8">
    <location>
        <begin position="79"/>
        <end position="96"/>
    </location>
</feature>
<comment type="cofactor">
    <cofactor evidence="7">
        <name>Mg(2+)</name>
        <dbReference type="ChEBI" id="CHEBI:18420"/>
    </cofactor>
</comment>
<evidence type="ECO:0000256" key="2">
    <source>
        <dbReference type="ARBA" id="ARBA00022475"/>
    </source>
</evidence>
<accession>A0A2T4JLX5</accession>
<evidence type="ECO:0000256" key="1">
    <source>
        <dbReference type="ARBA" id="ARBA00004651"/>
    </source>
</evidence>
<dbReference type="GO" id="GO:0005886">
    <property type="term" value="C:plasma membrane"/>
    <property type="evidence" value="ECO:0007669"/>
    <property type="project" value="UniProtKB-SubCell"/>
</dbReference>
<feature type="transmembrane region" description="Helical" evidence="8">
    <location>
        <begin position="191"/>
        <end position="209"/>
    </location>
</feature>
<reference evidence="9 10" key="1">
    <citation type="submission" date="2018-03" db="EMBL/GenBank/DDBJ databases">
        <title>Rhodobacter veldkampii.</title>
        <authorList>
            <person name="Meyer T.E."/>
            <person name="Miller S."/>
            <person name="Lodha T."/>
            <person name="Gandham S."/>
            <person name="Chintalapati S."/>
            <person name="Chintalapati V.R."/>
        </authorList>
    </citation>
    <scope>NUCLEOTIDE SEQUENCE [LARGE SCALE GENOMIC DNA]</scope>
    <source>
        <strain evidence="9 10">DSM 11550</strain>
    </source>
</reference>
<proteinExistence type="predicted"/>
<sequence length="378" mass="40407">MIDLPLIIDALAVFSISFLVCATVLATRGLHLPFAHRRADTRAVQAAHRVPTPRLGGLALFAGLLCVAVLAPPSLSDSFMTFAIAMLPVFLAGLLEDLGRRISPLGRLLAAAASSGLVIWFLGVWLTRLDVPGIDFLMAFAPFAILFTVFAVVGVCHAFNLIDGLNGLASGAGVLTALGLAAVALRAGDPALAEVGLMIVAALIGFLVFNFPAGRIFLGDAGAYSLGHILAWLSIGLMVHHTDVSPWAMLLIFFWPVADTFFAIWRRQRAGRPTGQPDRLHFHQLVMRAIEILVLGRNVRHVANPLSTAVMLPMIAAPVIAGVLLWNAPLLACLAMIAFGALFVGSYMLGMELAARRVRVPVMHRRAPAPTMRIEVAE</sequence>
<keyword evidence="4 8" id="KW-0812">Transmembrane</keyword>
<evidence type="ECO:0000256" key="3">
    <source>
        <dbReference type="ARBA" id="ARBA00022679"/>
    </source>
</evidence>
<keyword evidence="7" id="KW-0460">Magnesium</keyword>
<dbReference type="AlphaFoldDB" id="A0A2T4JLX5"/>
<evidence type="ECO:0000256" key="8">
    <source>
        <dbReference type="SAM" id="Phobius"/>
    </source>
</evidence>
<comment type="caution">
    <text evidence="9">The sequence shown here is derived from an EMBL/GenBank/DDBJ whole genome shotgun (WGS) entry which is preliminary data.</text>
</comment>
<evidence type="ECO:0000313" key="10">
    <source>
        <dbReference type="Proteomes" id="UP000241899"/>
    </source>
</evidence>
<dbReference type="GO" id="GO:0046872">
    <property type="term" value="F:metal ion binding"/>
    <property type="evidence" value="ECO:0007669"/>
    <property type="project" value="UniProtKB-KW"/>
</dbReference>
<dbReference type="GO" id="GO:0016780">
    <property type="term" value="F:phosphotransferase activity, for other substituted phosphate groups"/>
    <property type="evidence" value="ECO:0007669"/>
    <property type="project" value="InterPro"/>
</dbReference>
<feature type="transmembrane region" description="Helical" evidence="8">
    <location>
        <begin position="221"/>
        <end position="241"/>
    </location>
</feature>
<feature type="transmembrane region" description="Helical" evidence="8">
    <location>
        <begin position="334"/>
        <end position="355"/>
    </location>
</feature>
<dbReference type="GO" id="GO:0009103">
    <property type="term" value="P:lipopolysaccharide biosynthetic process"/>
    <property type="evidence" value="ECO:0007669"/>
    <property type="project" value="TreeGrafter"/>
</dbReference>
<gene>
    <name evidence="9" type="ORF">C5F46_01740</name>
</gene>
<keyword evidence="7" id="KW-0479">Metal-binding</keyword>
<feature type="transmembrane region" description="Helical" evidence="8">
    <location>
        <begin position="108"/>
        <end position="127"/>
    </location>
</feature>
<dbReference type="PANTHER" id="PTHR22926:SF3">
    <property type="entry name" value="UNDECAPRENYL-PHOSPHATE ALPHA-N-ACETYLGLUCOSAMINYL 1-PHOSPHATE TRANSFERASE"/>
    <property type="match status" value="1"/>
</dbReference>
<keyword evidence="5 8" id="KW-1133">Transmembrane helix</keyword>
<evidence type="ECO:0000256" key="4">
    <source>
        <dbReference type="ARBA" id="ARBA00022692"/>
    </source>
</evidence>
<feature type="transmembrane region" description="Helical" evidence="8">
    <location>
        <begin position="6"/>
        <end position="27"/>
    </location>
</feature>
<keyword evidence="3" id="KW-0808">Transferase</keyword>
<dbReference type="GO" id="GO:0071555">
    <property type="term" value="P:cell wall organization"/>
    <property type="evidence" value="ECO:0007669"/>
    <property type="project" value="TreeGrafter"/>
</dbReference>
<dbReference type="Proteomes" id="UP000241899">
    <property type="component" value="Unassembled WGS sequence"/>
</dbReference>